<feature type="compositionally biased region" description="Low complexity" evidence="1">
    <location>
        <begin position="220"/>
        <end position="236"/>
    </location>
</feature>
<keyword evidence="4" id="KW-1185">Reference proteome</keyword>
<reference evidence="3" key="1">
    <citation type="submission" date="2022-10" db="EMBL/GenBank/DDBJ databases">
        <title>The complete genomes of actinobacterial strains from the NBC collection.</title>
        <authorList>
            <person name="Joergensen T.S."/>
            <person name="Alvarez Arevalo M."/>
            <person name="Sterndorff E.B."/>
            <person name="Faurdal D."/>
            <person name="Vuksanovic O."/>
            <person name="Mourched A.-S."/>
            <person name="Charusanti P."/>
            <person name="Shaw S."/>
            <person name="Blin K."/>
            <person name="Weber T."/>
        </authorList>
    </citation>
    <scope>NUCLEOTIDE SEQUENCE</scope>
    <source>
        <strain evidence="3">NBC_01432</strain>
    </source>
</reference>
<keyword evidence="2" id="KW-0812">Transmembrane</keyword>
<name>A0ABZ2A014_STRNV</name>
<protein>
    <recommendedName>
        <fullName evidence="5">Hydrolase</fullName>
    </recommendedName>
</protein>
<organism evidence="3 4">
    <name type="scientific">Streptomyces niveus</name>
    <name type="common">Streptomyces spheroides</name>
    <dbReference type="NCBI Taxonomy" id="193462"/>
    <lineage>
        <taxon>Bacteria</taxon>
        <taxon>Bacillati</taxon>
        <taxon>Actinomycetota</taxon>
        <taxon>Actinomycetes</taxon>
        <taxon>Kitasatosporales</taxon>
        <taxon>Streptomycetaceae</taxon>
        <taxon>Streptomyces</taxon>
    </lineage>
</organism>
<sequence>MRRKAEATDAALGTPEIEALADAVRGDVEPEGVERALAAFRVSGHAADGVAPRRGRRRDDWRPARRRFSVLVSWRAALGAALATVTLGGLALAAVPGVLADPPRPAEGPDKSTASRPGVDAPRTPGGTPGATGRSTPSPSPSASASAHDPVPRSHAALCHAWSRGNGKHRGTAFQRLAEAAGGEGAVDAYCATLLSGTDEDVPPAPRKPGRTDAPGQLKSPPAASPSRGGSSGQAQDAGKRAS</sequence>
<feature type="compositionally biased region" description="Low complexity" evidence="1">
    <location>
        <begin position="121"/>
        <end position="147"/>
    </location>
</feature>
<feature type="region of interest" description="Disordered" evidence="1">
    <location>
        <begin position="196"/>
        <end position="243"/>
    </location>
</feature>
<evidence type="ECO:0000313" key="3">
    <source>
        <dbReference type="EMBL" id="WUX51824.1"/>
    </source>
</evidence>
<accession>A0ABZ2A014</accession>
<keyword evidence="2" id="KW-0472">Membrane</keyword>
<dbReference type="RefSeq" id="WP_329075511.1">
    <property type="nucleotide sequence ID" value="NZ_CP109495.1"/>
</dbReference>
<evidence type="ECO:0000313" key="4">
    <source>
        <dbReference type="Proteomes" id="UP001432209"/>
    </source>
</evidence>
<feature type="transmembrane region" description="Helical" evidence="2">
    <location>
        <begin position="72"/>
        <end position="95"/>
    </location>
</feature>
<proteinExistence type="predicted"/>
<keyword evidence="2" id="KW-1133">Transmembrane helix</keyword>
<evidence type="ECO:0000256" key="2">
    <source>
        <dbReference type="SAM" id="Phobius"/>
    </source>
</evidence>
<feature type="region of interest" description="Disordered" evidence="1">
    <location>
        <begin position="100"/>
        <end position="154"/>
    </location>
</feature>
<gene>
    <name evidence="3" type="ORF">OG442_09890</name>
</gene>
<evidence type="ECO:0008006" key="5">
    <source>
        <dbReference type="Google" id="ProtNLM"/>
    </source>
</evidence>
<dbReference type="EMBL" id="CP109495">
    <property type="protein sequence ID" value="WUX51824.1"/>
    <property type="molecule type" value="Genomic_DNA"/>
</dbReference>
<evidence type="ECO:0000256" key="1">
    <source>
        <dbReference type="SAM" id="MobiDB-lite"/>
    </source>
</evidence>
<dbReference type="Proteomes" id="UP001432209">
    <property type="component" value="Chromosome"/>
</dbReference>